<gene>
    <name evidence="1" type="ORF">SAMN02745911_2139</name>
</gene>
<dbReference type="EMBL" id="FQZC01000002">
    <property type="protein sequence ID" value="SHJ24810.1"/>
    <property type="molecule type" value="Genomic_DNA"/>
</dbReference>
<sequence length="250" mass="26750">MLALALPAGGTGAAHAEDSQTDWALQVTPYVWAAGLKGDISPFRRAPTIGIEKSFSDVLEDLNVAAFLNVYGRYDRFVAVGDLLYVDTTDARQVGSLPVIGQVPTFDVSVDSRQFSGTLMGGYQLYATPDINFALLAGIRAWDISNAVRVVTPIGAASYEESFSWVDPIVGARAFVQLADRLSLQIQADVGGFGAGAEKTWQALGTLNYELTEHVSVSAGYKVLDVDYAADGHVFDTTLQGPALGVTYRF</sequence>
<evidence type="ECO:0000313" key="2">
    <source>
        <dbReference type="Proteomes" id="UP000184290"/>
    </source>
</evidence>
<organism evidence="1 2">
    <name type="scientific">Aureimonas altamirensis DSM 21988</name>
    <dbReference type="NCBI Taxonomy" id="1121026"/>
    <lineage>
        <taxon>Bacteria</taxon>
        <taxon>Pseudomonadati</taxon>
        <taxon>Pseudomonadota</taxon>
        <taxon>Alphaproteobacteria</taxon>
        <taxon>Hyphomicrobiales</taxon>
        <taxon>Aurantimonadaceae</taxon>
        <taxon>Aureimonas</taxon>
    </lineage>
</organism>
<dbReference type="SUPFAM" id="SSF56925">
    <property type="entry name" value="OMPA-like"/>
    <property type="match status" value="1"/>
</dbReference>
<keyword evidence="2" id="KW-1185">Reference proteome</keyword>
<dbReference type="Proteomes" id="UP000184290">
    <property type="component" value="Unassembled WGS sequence"/>
</dbReference>
<evidence type="ECO:0000313" key="1">
    <source>
        <dbReference type="EMBL" id="SHJ24810.1"/>
    </source>
</evidence>
<name>A0ABY1IJ77_9HYPH</name>
<protein>
    <recommendedName>
        <fullName evidence="3">Outer membrane protein beta-barrel domain-containing protein</fullName>
    </recommendedName>
</protein>
<comment type="caution">
    <text evidence="1">The sequence shown here is derived from an EMBL/GenBank/DDBJ whole genome shotgun (WGS) entry which is preliminary data.</text>
</comment>
<proteinExistence type="predicted"/>
<accession>A0ABY1IJ77</accession>
<evidence type="ECO:0008006" key="3">
    <source>
        <dbReference type="Google" id="ProtNLM"/>
    </source>
</evidence>
<reference evidence="1 2" key="1">
    <citation type="submission" date="2016-11" db="EMBL/GenBank/DDBJ databases">
        <authorList>
            <person name="Varghese N."/>
            <person name="Submissions S."/>
        </authorList>
    </citation>
    <scope>NUCLEOTIDE SEQUENCE [LARGE SCALE GENOMIC DNA]</scope>
    <source>
        <strain evidence="1 2">DSM 21988</strain>
    </source>
</reference>
<dbReference type="InterPro" id="IPR011250">
    <property type="entry name" value="OMP/PagP_B-barrel"/>
</dbReference>